<dbReference type="InterPro" id="IPR007055">
    <property type="entry name" value="BON_dom"/>
</dbReference>
<dbReference type="InterPro" id="IPR000644">
    <property type="entry name" value="CBS_dom"/>
</dbReference>
<dbReference type="Gene3D" id="3.30.1340.30">
    <property type="match status" value="1"/>
</dbReference>
<dbReference type="PROSITE" id="PS50914">
    <property type="entry name" value="BON"/>
    <property type="match status" value="1"/>
</dbReference>
<dbReference type="EMBL" id="JACHBG010000009">
    <property type="protein sequence ID" value="MBB6486594.1"/>
    <property type="molecule type" value="Genomic_DNA"/>
</dbReference>
<evidence type="ECO:0000256" key="2">
    <source>
        <dbReference type="PROSITE-ProRule" id="PRU00703"/>
    </source>
</evidence>
<dbReference type="PANTHER" id="PTHR43080:SF26">
    <property type="entry name" value="REGULATORY PROTEIN"/>
    <property type="match status" value="1"/>
</dbReference>
<evidence type="ECO:0000313" key="5">
    <source>
        <dbReference type="EMBL" id="MBB6486594.1"/>
    </source>
</evidence>
<dbReference type="InterPro" id="IPR051257">
    <property type="entry name" value="Diverse_CBS-Domain"/>
</dbReference>
<reference evidence="5 6" key="1">
    <citation type="submission" date="2020-08" db="EMBL/GenBank/DDBJ databases">
        <title>Genomic Encyclopedia of Type Strains, Phase IV (KMG-V): Genome sequencing to study the core and pangenomes of soil and plant-associated prokaryotes.</title>
        <authorList>
            <person name="Whitman W."/>
        </authorList>
    </citation>
    <scope>NUCLEOTIDE SEQUENCE [LARGE SCALE GENOMIC DNA]</scope>
    <source>
        <strain evidence="5 6">SEMIA 4060</strain>
    </source>
</reference>
<dbReference type="SUPFAM" id="SSF54631">
    <property type="entry name" value="CBS-domain pair"/>
    <property type="match status" value="1"/>
</dbReference>
<dbReference type="SMART" id="SM00116">
    <property type="entry name" value="CBS"/>
    <property type="match status" value="2"/>
</dbReference>
<dbReference type="PANTHER" id="PTHR43080">
    <property type="entry name" value="CBS DOMAIN-CONTAINING PROTEIN CBSX3, MITOCHONDRIAL"/>
    <property type="match status" value="1"/>
</dbReference>
<organism evidence="5 6">
    <name type="scientific">Rhizobium lusitanum</name>
    <dbReference type="NCBI Taxonomy" id="293958"/>
    <lineage>
        <taxon>Bacteria</taxon>
        <taxon>Pseudomonadati</taxon>
        <taxon>Pseudomonadota</taxon>
        <taxon>Alphaproteobacteria</taxon>
        <taxon>Hyphomicrobiales</taxon>
        <taxon>Rhizobiaceae</taxon>
        <taxon>Rhizobium/Agrobacterium group</taxon>
        <taxon>Rhizobium</taxon>
    </lineage>
</organism>
<dbReference type="CDD" id="cd04586">
    <property type="entry name" value="CBS_pair_BON_assoc"/>
    <property type="match status" value="1"/>
</dbReference>
<dbReference type="AlphaFoldDB" id="A0A7X0MDG3"/>
<feature type="domain" description="CBS" evidence="4">
    <location>
        <begin position="1"/>
        <end position="58"/>
    </location>
</feature>
<dbReference type="RefSeq" id="WP_210325639.1">
    <property type="nucleotide sequence ID" value="NZ_JACHBG010000009.1"/>
</dbReference>
<evidence type="ECO:0000313" key="6">
    <source>
        <dbReference type="Proteomes" id="UP000565576"/>
    </source>
</evidence>
<dbReference type="PIRSF" id="PIRSF036990">
    <property type="entry name" value="UCP036990_CBS_BON"/>
    <property type="match status" value="1"/>
</dbReference>
<feature type="domain" description="BON" evidence="3">
    <location>
        <begin position="146"/>
        <end position="214"/>
    </location>
</feature>
<proteinExistence type="predicted"/>
<dbReference type="InterPro" id="IPR017080">
    <property type="entry name" value="UCP036990_CBS_BON"/>
</dbReference>
<sequence>MTRNVITVSPTMSVRNAAILLRANNISGLPVVGDDGAVCGILTEGDLMPRLGSNWGPIGKGTSGADERHELSNYIQIHGWSVAEAMSRDVISASSDTEIGRIAGIMTSHGIKRVPIIDGFQLVGIISRCDLLNLIIDAPVETIARGDEALGLAIRTRLATDLGIGHDKVEVVVKDGQVQIRGRLDSDVERRAIRALIERVRGTGGYTDRSVISPASVSNISDSAK</sequence>
<name>A0A7X0MDG3_9HYPH</name>
<accession>A0A7X0MDG3</accession>
<dbReference type="InterPro" id="IPR046342">
    <property type="entry name" value="CBS_dom_sf"/>
</dbReference>
<evidence type="ECO:0000259" key="3">
    <source>
        <dbReference type="PROSITE" id="PS50914"/>
    </source>
</evidence>
<dbReference type="Gene3D" id="3.10.580.10">
    <property type="entry name" value="CBS-domain"/>
    <property type="match status" value="1"/>
</dbReference>
<dbReference type="Proteomes" id="UP000565576">
    <property type="component" value="Unassembled WGS sequence"/>
</dbReference>
<dbReference type="Pfam" id="PF00571">
    <property type="entry name" value="CBS"/>
    <property type="match status" value="2"/>
</dbReference>
<evidence type="ECO:0000256" key="1">
    <source>
        <dbReference type="ARBA" id="ARBA00023122"/>
    </source>
</evidence>
<feature type="domain" description="CBS" evidence="4">
    <location>
        <begin position="86"/>
        <end position="142"/>
    </location>
</feature>
<dbReference type="Pfam" id="PF04972">
    <property type="entry name" value="BON"/>
    <property type="match status" value="1"/>
</dbReference>
<dbReference type="PROSITE" id="PS51371">
    <property type="entry name" value="CBS"/>
    <property type="match status" value="2"/>
</dbReference>
<evidence type="ECO:0000259" key="4">
    <source>
        <dbReference type="PROSITE" id="PS51371"/>
    </source>
</evidence>
<protein>
    <submittedName>
        <fullName evidence="5">CBS domain-containing protein</fullName>
    </submittedName>
</protein>
<comment type="caution">
    <text evidence="5">The sequence shown here is derived from an EMBL/GenBank/DDBJ whole genome shotgun (WGS) entry which is preliminary data.</text>
</comment>
<keyword evidence="1 2" id="KW-0129">CBS domain</keyword>
<gene>
    <name evidence="5" type="ORF">GGD46_003893</name>
</gene>